<comment type="caution">
    <text evidence="1">The sequence shown here is derived from an EMBL/GenBank/DDBJ whole genome shotgun (WGS) entry which is preliminary data.</text>
</comment>
<dbReference type="EMBL" id="JACAQA010000007">
    <property type="protein sequence ID" value="NWB85885.1"/>
    <property type="molecule type" value="Genomic_DNA"/>
</dbReference>
<protein>
    <submittedName>
        <fullName evidence="1">Uncharacterized protein</fullName>
    </submittedName>
</protein>
<proteinExistence type="predicted"/>
<dbReference type="AlphaFoldDB" id="A0A7Y7WRF2"/>
<evidence type="ECO:0000313" key="2">
    <source>
        <dbReference type="Proteomes" id="UP000522864"/>
    </source>
</evidence>
<sequence length="216" mass="24141">MDTIAELKQRIARFNPVYVQHWSDWLNTPNQRRPHELKLTLGRWQACRGNPMRQLATTGATVHPAPYIDDLFAQALPYAQILSGFDMANPGSFNPQSIYALHELWNNFERLSYERNNPARKRKAPRHGLAGVVGISKAIMLVTNGRVGPAFDSKVRNGLQLKGKIESAGDWISALRAASKDINTFEKNNKTTLQIASGLDLPAGRIHDMALGPKKF</sequence>
<reference evidence="1 2" key="1">
    <citation type="submission" date="2020-04" db="EMBL/GenBank/DDBJ databases">
        <title>Molecular characterization of pseudomonads from Agaricus bisporus reveal novel blotch 2 pathogens in Western Europe.</title>
        <authorList>
            <person name="Taparia T."/>
            <person name="Krijger M."/>
            <person name="Haynes E."/>
            <person name="Elpinstone J.G."/>
            <person name="Noble R."/>
            <person name="Van Der Wolf J."/>
        </authorList>
    </citation>
    <scope>NUCLEOTIDE SEQUENCE [LARGE SCALE GENOMIC DNA]</scope>
    <source>
        <strain evidence="1 2">G9001</strain>
    </source>
</reference>
<evidence type="ECO:0000313" key="1">
    <source>
        <dbReference type="EMBL" id="NWB85885.1"/>
    </source>
</evidence>
<name>A0A7Y7WRF2_9PSED</name>
<dbReference type="RefSeq" id="WP_177100687.1">
    <property type="nucleotide sequence ID" value="NZ_JACAQA010000007.1"/>
</dbReference>
<organism evidence="1 2">
    <name type="scientific">Pseudomonas gingeri</name>
    <dbReference type="NCBI Taxonomy" id="117681"/>
    <lineage>
        <taxon>Bacteria</taxon>
        <taxon>Pseudomonadati</taxon>
        <taxon>Pseudomonadota</taxon>
        <taxon>Gammaproteobacteria</taxon>
        <taxon>Pseudomonadales</taxon>
        <taxon>Pseudomonadaceae</taxon>
        <taxon>Pseudomonas</taxon>
    </lineage>
</organism>
<gene>
    <name evidence="1" type="ORF">HX830_13455</name>
</gene>
<dbReference type="Proteomes" id="UP000522864">
    <property type="component" value="Unassembled WGS sequence"/>
</dbReference>
<accession>A0A7Y7WRF2</accession>